<evidence type="ECO:0000256" key="1">
    <source>
        <dbReference type="SAM" id="MobiDB-lite"/>
    </source>
</evidence>
<sequence length="142" mass="15999">MKNKRSLESPDVDREMPSNLENFKKDENAPSNKMKLSFREIFKEENSANATENIFLPSAETNLSMDNAGASGAIGSCDDLLPAISAEQPVDDQRTRTKNLEEVKREWNIFIQDLYHIDTSDSEECELHYSPVESDGDGENDP</sequence>
<organism evidence="2 3">
    <name type="scientific">Caerostris darwini</name>
    <dbReference type="NCBI Taxonomy" id="1538125"/>
    <lineage>
        <taxon>Eukaryota</taxon>
        <taxon>Metazoa</taxon>
        <taxon>Ecdysozoa</taxon>
        <taxon>Arthropoda</taxon>
        <taxon>Chelicerata</taxon>
        <taxon>Arachnida</taxon>
        <taxon>Araneae</taxon>
        <taxon>Araneomorphae</taxon>
        <taxon>Entelegynae</taxon>
        <taxon>Araneoidea</taxon>
        <taxon>Araneidae</taxon>
        <taxon>Caerostris</taxon>
    </lineage>
</organism>
<feature type="compositionally biased region" description="Basic and acidic residues" evidence="1">
    <location>
        <begin position="1"/>
        <end position="28"/>
    </location>
</feature>
<protein>
    <submittedName>
        <fullName evidence="2">Uncharacterized protein</fullName>
    </submittedName>
</protein>
<proteinExistence type="predicted"/>
<gene>
    <name evidence="2" type="ORF">CDAR_259101</name>
</gene>
<name>A0AAV4PQ47_9ARAC</name>
<comment type="caution">
    <text evidence="2">The sequence shown here is derived from an EMBL/GenBank/DDBJ whole genome shotgun (WGS) entry which is preliminary data.</text>
</comment>
<feature type="region of interest" description="Disordered" evidence="1">
    <location>
        <begin position="1"/>
        <end position="29"/>
    </location>
</feature>
<dbReference type="EMBL" id="BPLQ01003277">
    <property type="protein sequence ID" value="GIX99219.1"/>
    <property type="molecule type" value="Genomic_DNA"/>
</dbReference>
<accession>A0AAV4PQ47</accession>
<keyword evidence="3" id="KW-1185">Reference proteome</keyword>
<evidence type="ECO:0000313" key="2">
    <source>
        <dbReference type="EMBL" id="GIX99219.1"/>
    </source>
</evidence>
<reference evidence="2 3" key="1">
    <citation type="submission" date="2021-06" db="EMBL/GenBank/DDBJ databases">
        <title>Caerostris darwini draft genome.</title>
        <authorList>
            <person name="Kono N."/>
            <person name="Arakawa K."/>
        </authorList>
    </citation>
    <scope>NUCLEOTIDE SEQUENCE [LARGE SCALE GENOMIC DNA]</scope>
</reference>
<evidence type="ECO:0000313" key="3">
    <source>
        <dbReference type="Proteomes" id="UP001054837"/>
    </source>
</evidence>
<dbReference type="Proteomes" id="UP001054837">
    <property type="component" value="Unassembled WGS sequence"/>
</dbReference>
<dbReference type="AlphaFoldDB" id="A0AAV4PQ47"/>
<feature type="region of interest" description="Disordered" evidence="1">
    <location>
        <begin position="122"/>
        <end position="142"/>
    </location>
</feature>